<dbReference type="PANTHER" id="PTHR38567:SF1">
    <property type="entry name" value="DUF4291 DOMAIN-CONTAINING PROTEIN"/>
    <property type="match status" value="1"/>
</dbReference>
<dbReference type="RefSeq" id="WP_309523424.1">
    <property type="nucleotide sequence ID" value="NZ_JAVIXS010000021.1"/>
</dbReference>
<dbReference type="Proteomes" id="UP001260959">
    <property type="component" value="Unassembled WGS sequence"/>
</dbReference>
<sequence>MKIKLKEYKEQLQDWPEQGYHIMAQYDDEKIIVYQSYRKEIGEFAVKNQFFGGGFSLERMTWIKPNFLWMMYRNGWGRKEGQQSVLALHLKKEAFIKYLENSVYSSYNKGLGIARDEWQKQIKESSVRLQWDPDHDPFGNKLERRAIQIGLRNEFIKSFAKDDILLIENISDFVTEQYQFVLNDNLDNLIIPEEKPLLFDDEVLNRKLNLR</sequence>
<evidence type="ECO:0000313" key="1">
    <source>
        <dbReference type="EMBL" id="MDR4955136.1"/>
    </source>
</evidence>
<dbReference type="EMBL" id="JAVIXS010000021">
    <property type="protein sequence ID" value="MDR4955136.1"/>
    <property type="molecule type" value="Genomic_DNA"/>
</dbReference>
<keyword evidence="2" id="KW-1185">Reference proteome</keyword>
<name>A0ABU1EBD0_9FLAO</name>
<dbReference type="PANTHER" id="PTHR38567">
    <property type="entry name" value="DUF4291 DOMAIN-CONTAINING PROTEIN"/>
    <property type="match status" value="1"/>
</dbReference>
<reference evidence="1 2" key="1">
    <citation type="submission" date="2023-08" db="EMBL/GenBank/DDBJ databases">
        <authorList>
            <person name="Maltman C."/>
        </authorList>
    </citation>
    <scope>NUCLEOTIDE SEQUENCE [LARGE SCALE GENOMIC DNA]</scope>
    <source>
        <strain evidence="1 2">ES2</strain>
    </source>
</reference>
<gene>
    <name evidence="1" type="ORF">REB14_23375</name>
</gene>
<proteinExistence type="predicted"/>
<dbReference type="InterPro" id="IPR025633">
    <property type="entry name" value="DUF4291"/>
</dbReference>
<comment type="caution">
    <text evidence="1">The sequence shown here is derived from an EMBL/GenBank/DDBJ whole genome shotgun (WGS) entry which is preliminary data.</text>
</comment>
<accession>A0ABU1EBD0</accession>
<protein>
    <submittedName>
        <fullName evidence="1">DUF4291 domain-containing protein</fullName>
    </submittedName>
</protein>
<organism evidence="1 2">
    <name type="scientific">Chryseobacterium metallicongregator</name>
    <dbReference type="NCBI Taxonomy" id="3073042"/>
    <lineage>
        <taxon>Bacteria</taxon>
        <taxon>Pseudomonadati</taxon>
        <taxon>Bacteroidota</taxon>
        <taxon>Flavobacteriia</taxon>
        <taxon>Flavobacteriales</taxon>
        <taxon>Weeksellaceae</taxon>
        <taxon>Chryseobacterium group</taxon>
        <taxon>Chryseobacterium</taxon>
    </lineage>
</organism>
<dbReference type="Pfam" id="PF14124">
    <property type="entry name" value="DUF4291"/>
    <property type="match status" value="1"/>
</dbReference>
<evidence type="ECO:0000313" key="2">
    <source>
        <dbReference type="Proteomes" id="UP001260959"/>
    </source>
</evidence>